<dbReference type="Gene3D" id="2.150.10.10">
    <property type="entry name" value="Serralysin-like metalloprotease, C-terminal"/>
    <property type="match status" value="2"/>
</dbReference>
<dbReference type="GO" id="GO:0005509">
    <property type="term" value="F:calcium ion binding"/>
    <property type="evidence" value="ECO:0007669"/>
    <property type="project" value="InterPro"/>
</dbReference>
<dbReference type="PRINTS" id="PR01488">
    <property type="entry name" value="RTXTOXINA"/>
</dbReference>
<reference evidence="7 8" key="1">
    <citation type="submission" date="2017-07" db="EMBL/GenBank/DDBJ databases">
        <title>Genomes of Fischerella (Mastigocladus) sp. strains.</title>
        <authorList>
            <person name="Miller S.R."/>
        </authorList>
    </citation>
    <scope>NUCLEOTIDE SEQUENCE [LARGE SCALE GENOMIC DNA]</scope>
    <source>
        <strain evidence="7 8">CCMEE 5268</strain>
    </source>
</reference>
<dbReference type="InterPro" id="IPR003995">
    <property type="entry name" value="RTX_toxin_determinant-A"/>
</dbReference>
<dbReference type="InterPro" id="IPR038081">
    <property type="entry name" value="CalX-like_sf"/>
</dbReference>
<keyword evidence="2" id="KW-0800">Toxin</keyword>
<dbReference type="SUPFAM" id="SSF141072">
    <property type="entry name" value="CalX-like"/>
    <property type="match status" value="1"/>
</dbReference>
<dbReference type="InterPro" id="IPR005135">
    <property type="entry name" value="Endo/exonuclease/phosphatase"/>
</dbReference>
<evidence type="ECO:0000259" key="6">
    <source>
        <dbReference type="PROSITE" id="PS51841"/>
    </source>
</evidence>
<keyword evidence="3" id="KW-0677">Repeat</keyword>
<evidence type="ECO:0000313" key="8">
    <source>
        <dbReference type="Proteomes" id="UP000235025"/>
    </source>
</evidence>
<dbReference type="InterPro" id="IPR001343">
    <property type="entry name" value="Hemolysn_Ca-bd"/>
</dbReference>
<name>A0A2N6KEC1_9CYAN</name>
<evidence type="ECO:0000256" key="3">
    <source>
        <dbReference type="ARBA" id="ARBA00022737"/>
    </source>
</evidence>
<evidence type="ECO:0000256" key="1">
    <source>
        <dbReference type="ARBA" id="ARBA00004370"/>
    </source>
</evidence>
<dbReference type="GO" id="GO:0005576">
    <property type="term" value="C:extracellular region"/>
    <property type="evidence" value="ECO:0007669"/>
    <property type="project" value="InterPro"/>
</dbReference>
<dbReference type="Proteomes" id="UP000235025">
    <property type="component" value="Unassembled WGS sequence"/>
</dbReference>
<dbReference type="InterPro" id="IPR001322">
    <property type="entry name" value="Lamin_tail_dom"/>
</dbReference>
<dbReference type="Pfam" id="PF00932">
    <property type="entry name" value="LTD"/>
    <property type="match status" value="1"/>
</dbReference>
<dbReference type="AlphaFoldDB" id="A0A2N6KEC1"/>
<dbReference type="RefSeq" id="WP_102173769.1">
    <property type="nucleotide sequence ID" value="NZ_NMQA01000181.1"/>
</dbReference>
<dbReference type="GO" id="GO:0003824">
    <property type="term" value="F:catalytic activity"/>
    <property type="evidence" value="ECO:0007669"/>
    <property type="project" value="InterPro"/>
</dbReference>
<dbReference type="SUPFAM" id="SSF51120">
    <property type="entry name" value="beta-Roll"/>
    <property type="match status" value="2"/>
</dbReference>
<organism evidence="7 8">
    <name type="scientific">Fischerella thermalis CCMEE 5268</name>
    <dbReference type="NCBI Taxonomy" id="2019662"/>
    <lineage>
        <taxon>Bacteria</taxon>
        <taxon>Bacillati</taxon>
        <taxon>Cyanobacteriota</taxon>
        <taxon>Cyanophyceae</taxon>
        <taxon>Nostocales</taxon>
        <taxon>Hapalosiphonaceae</taxon>
        <taxon>Fischerella</taxon>
    </lineage>
</organism>
<dbReference type="GO" id="GO:0090729">
    <property type="term" value="F:toxin activity"/>
    <property type="evidence" value="ECO:0007669"/>
    <property type="project" value="UniProtKB-KW"/>
</dbReference>
<dbReference type="Pfam" id="PF00353">
    <property type="entry name" value="HemolysinCabind"/>
    <property type="match status" value="3"/>
</dbReference>
<comment type="caution">
    <text evidence="7">The sequence shown here is derived from an EMBL/GenBank/DDBJ whole genome shotgun (WGS) entry which is preliminary data.</text>
</comment>
<dbReference type="InterPro" id="IPR011049">
    <property type="entry name" value="Serralysin-like_metalloprot_C"/>
</dbReference>
<accession>A0A2N6KEC1</accession>
<evidence type="ECO:0000256" key="5">
    <source>
        <dbReference type="ARBA" id="ARBA00023136"/>
    </source>
</evidence>
<keyword evidence="4" id="KW-0843">Virulence</keyword>
<dbReference type="PROSITE" id="PS00330">
    <property type="entry name" value="HEMOLYSIN_CALCIUM"/>
    <property type="match status" value="1"/>
</dbReference>
<keyword evidence="5" id="KW-0472">Membrane</keyword>
<dbReference type="CDD" id="cd04486">
    <property type="entry name" value="YhcR_OBF_like"/>
    <property type="match status" value="1"/>
</dbReference>
<evidence type="ECO:0000256" key="2">
    <source>
        <dbReference type="ARBA" id="ARBA00022656"/>
    </source>
</evidence>
<dbReference type="Gene3D" id="3.60.10.10">
    <property type="entry name" value="Endonuclease/exonuclease/phosphatase"/>
    <property type="match status" value="1"/>
</dbReference>
<dbReference type="GO" id="GO:0016020">
    <property type="term" value="C:membrane"/>
    <property type="evidence" value="ECO:0007669"/>
    <property type="project" value="UniProtKB-SubCell"/>
</dbReference>
<dbReference type="InterPro" id="IPR036691">
    <property type="entry name" value="Endo/exonu/phosph_ase_sf"/>
</dbReference>
<evidence type="ECO:0000313" key="7">
    <source>
        <dbReference type="EMBL" id="PLZ97330.1"/>
    </source>
</evidence>
<comment type="subcellular location">
    <subcellularLocation>
        <location evidence="1">Membrane</location>
    </subcellularLocation>
</comment>
<dbReference type="SUPFAM" id="SSF56219">
    <property type="entry name" value="DNase I-like"/>
    <property type="match status" value="1"/>
</dbReference>
<dbReference type="CDD" id="cd10283">
    <property type="entry name" value="MnuA_DNase1-like"/>
    <property type="match status" value="1"/>
</dbReference>
<dbReference type="PANTHER" id="PTHR42834:SF1">
    <property type="entry name" value="ENDONUCLEASE_EXONUCLEASE_PHOSPHATASE FAMILY PROTEIN (AFU_ORTHOLOGUE AFUA_3G09210)"/>
    <property type="match status" value="1"/>
</dbReference>
<dbReference type="InterPro" id="IPR018511">
    <property type="entry name" value="Hemolysin-typ_Ca-bd_CS"/>
</dbReference>
<dbReference type="Pfam" id="PF19580">
    <property type="entry name" value="Exo_endo_phos_3"/>
    <property type="match status" value="1"/>
</dbReference>
<gene>
    <name evidence="7" type="ORF">CEN50_15480</name>
</gene>
<feature type="domain" description="LTD" evidence="6">
    <location>
        <begin position="1"/>
        <end position="113"/>
    </location>
</feature>
<dbReference type="Gene3D" id="2.60.40.2030">
    <property type="match status" value="1"/>
</dbReference>
<evidence type="ECO:0000256" key="4">
    <source>
        <dbReference type="ARBA" id="ARBA00023026"/>
    </source>
</evidence>
<dbReference type="PRINTS" id="PR00313">
    <property type="entry name" value="CABNDNGRPT"/>
</dbReference>
<protein>
    <recommendedName>
        <fullName evidence="6">LTD domain-containing protein</fullName>
    </recommendedName>
</protein>
<dbReference type="PANTHER" id="PTHR42834">
    <property type="entry name" value="ENDONUCLEASE/EXONUCLEASE/PHOSPHATASE FAMILY PROTEIN (AFU_ORTHOLOGUE AFUA_3G09210)"/>
    <property type="match status" value="1"/>
</dbReference>
<proteinExistence type="predicted"/>
<dbReference type="PROSITE" id="PS51841">
    <property type="entry name" value="LTD"/>
    <property type="match status" value="1"/>
</dbReference>
<sequence length="1053" mass="109679">MPDLFFSEYIEGSSNNKALEIYNGTGAAIDLGSEGYIVQMYFNGSTSAGLTINLTGTVANEDVFVLAQSSASAVILAQADQTNGSGWFNGDDAIVLRKGGVSGTIVDSIGQIGFDPGTEWGSGLTSTADNTLRRKSGFSGDTNTSDVFDPAVEWDGYPTDTFDDLGVYTTNGGETPSLSLSVYPTSFSEAAGSNAAIGTVTRTGSTADALTVSLASNDTTEATVPTTVEIPAGQTSANFDIAAVDDAIADGSQTVTFTATASGFTNGTTTVTVTDNEVTPGNTRIRDIQGASHVSPLVGQTVINVPGIVTVVRSNGFYLQDPNPDSNDATSEGIFVFTSSAPTVSVGDSVLVGGTVSEFRPGGSGGTNNLSITQIGGNPSITVLSNGNSLPTATILGNGGRTIPTKVIANDATGNVETSGTFDPSEDGIDFYESVEGMLVQVNNPVAVGPTNDFGEIPVLADNGVNASTRTNRGGIVIQPGDFNPERIIIDDAIITNEPQVNVGDRFNGSVTGVIDYSFGNFKLLNTTSLPSVTSGGLTRETTTIAANEDKLTVATFNVENLDPGDGSGKFTSLANAIVNNLKSPDIISLEEVQDNNGATNDSVVDANLTYQTLIDAIAAAGGPTYEYRQINPVDDQDGGEPGGNIRVGFLFNPNRVDFVDRPGGTSTTNTTIVNGELSASPGRLIDTDLSDGDAFANSRKPLVGEFVFNGNTVFVVANHFNSKGGDQPLFGRFQPPTLTSETQRTQQAQIVNNFVDSVLAADPNANVVVMGDLNDFQFSNPIATLKGDVLTNLIDTLPVNEQYTYIFEGNSQVLDHILVSNNLVNGSEFDVVHINAEFFDQVSDHDPVMASFNLPQVYNEIVGTPGNDNLVGTAASDRIQGFEKNDTISGLGGNDILEGDAGNDTIYGGDGNDMIYGDAGNDKLYGEAGNDRIYAGQGNDQIYGGNGDDVIYAEAGNNKIDSGSGFDTVFSGGGRDTFVLAAGEGFDLIENFAFRQDRIELSGLRFADLTITQGTGADANNTLISVTSTGDLLASLIGVQVNTVTSSVFTIV</sequence>
<dbReference type="EMBL" id="NMQA01000181">
    <property type="protein sequence ID" value="PLZ97330.1"/>
    <property type="molecule type" value="Genomic_DNA"/>
</dbReference>